<dbReference type="Proteomes" id="UP001176468">
    <property type="component" value="Unassembled WGS sequence"/>
</dbReference>
<proteinExistence type="predicted"/>
<dbReference type="EMBL" id="JAUQSZ010000011">
    <property type="protein sequence ID" value="MDO7843770.1"/>
    <property type="molecule type" value="Genomic_DNA"/>
</dbReference>
<dbReference type="RefSeq" id="WP_304562230.1">
    <property type="nucleotide sequence ID" value="NZ_JAUQSZ010000011.1"/>
</dbReference>
<accession>A0ABT9A3I1</accession>
<evidence type="ECO:0000313" key="2">
    <source>
        <dbReference type="Proteomes" id="UP001176468"/>
    </source>
</evidence>
<keyword evidence="2" id="KW-1185">Reference proteome</keyword>
<name>A0ABT9A3I1_9SPHN</name>
<protein>
    <recommendedName>
        <fullName evidence="3">Helix-turn-helix domain-containing protein</fullName>
    </recommendedName>
</protein>
<reference evidence="1" key="1">
    <citation type="submission" date="2023-07" db="EMBL/GenBank/DDBJ databases">
        <authorList>
            <person name="Kim M.K."/>
        </authorList>
    </citation>
    <scope>NUCLEOTIDE SEQUENCE</scope>
    <source>
        <strain evidence="1">CA1-15</strain>
    </source>
</reference>
<evidence type="ECO:0008006" key="3">
    <source>
        <dbReference type="Google" id="ProtNLM"/>
    </source>
</evidence>
<gene>
    <name evidence="1" type="ORF">Q5H94_15670</name>
</gene>
<comment type="caution">
    <text evidence="1">The sequence shown here is derived from an EMBL/GenBank/DDBJ whole genome shotgun (WGS) entry which is preliminary data.</text>
</comment>
<evidence type="ECO:0000313" key="1">
    <source>
        <dbReference type="EMBL" id="MDO7843770.1"/>
    </source>
</evidence>
<sequence length="74" mass="8324">MEFSEPILISVRNACMLLGIGRTKLFALLNEQALERKKIGRKTLITLQSVRTLADKGQNCLRIKIIVDRPTAKS</sequence>
<organism evidence="1 2">
    <name type="scientific">Sphingomonas immobilis</name>
    <dbReference type="NCBI Taxonomy" id="3063997"/>
    <lineage>
        <taxon>Bacteria</taxon>
        <taxon>Pseudomonadati</taxon>
        <taxon>Pseudomonadota</taxon>
        <taxon>Alphaproteobacteria</taxon>
        <taxon>Sphingomonadales</taxon>
        <taxon>Sphingomonadaceae</taxon>
        <taxon>Sphingomonas</taxon>
    </lineage>
</organism>